<protein>
    <recommendedName>
        <fullName evidence="9">Protein kinase domain-containing protein</fullName>
    </recommendedName>
</protein>
<feature type="compositionally biased region" description="Basic and acidic residues" evidence="7">
    <location>
        <begin position="568"/>
        <end position="584"/>
    </location>
</feature>
<feature type="region of interest" description="Disordered" evidence="7">
    <location>
        <begin position="1766"/>
        <end position="1808"/>
    </location>
</feature>
<feature type="region of interest" description="Disordered" evidence="7">
    <location>
        <begin position="1661"/>
        <end position="1699"/>
    </location>
</feature>
<feature type="compositionally biased region" description="Low complexity" evidence="7">
    <location>
        <begin position="948"/>
        <end position="960"/>
    </location>
</feature>
<feature type="compositionally biased region" description="Polar residues" evidence="7">
    <location>
        <begin position="1205"/>
        <end position="1222"/>
    </location>
</feature>
<keyword evidence="11" id="KW-1185">Reference proteome</keyword>
<gene>
    <name evidence="10" type="ORF">PSYICH_LOCUS5228</name>
</gene>
<evidence type="ECO:0000256" key="1">
    <source>
        <dbReference type="ARBA" id="ARBA00022527"/>
    </source>
</evidence>
<evidence type="ECO:0000313" key="11">
    <source>
        <dbReference type="Proteomes" id="UP001153636"/>
    </source>
</evidence>
<dbReference type="PANTHER" id="PTHR24346">
    <property type="entry name" value="MAP/MICROTUBULE AFFINITY-REGULATING KINASE"/>
    <property type="match status" value="1"/>
</dbReference>
<evidence type="ECO:0000259" key="9">
    <source>
        <dbReference type="PROSITE" id="PS50011"/>
    </source>
</evidence>
<feature type="region of interest" description="Disordered" evidence="7">
    <location>
        <begin position="525"/>
        <end position="596"/>
    </location>
</feature>
<dbReference type="SMART" id="SM00220">
    <property type="entry name" value="S_TKc"/>
    <property type="match status" value="1"/>
</dbReference>
<feature type="region of interest" description="Disordered" evidence="7">
    <location>
        <begin position="1202"/>
        <end position="1250"/>
    </location>
</feature>
<feature type="binding site" evidence="6">
    <location>
        <position position="87"/>
    </location>
    <ligand>
        <name>ATP</name>
        <dbReference type="ChEBI" id="CHEBI:30616"/>
    </ligand>
</feature>
<dbReference type="Proteomes" id="UP001153636">
    <property type="component" value="Chromosome 16"/>
</dbReference>
<dbReference type="GO" id="GO:0005524">
    <property type="term" value="F:ATP binding"/>
    <property type="evidence" value="ECO:0007669"/>
    <property type="project" value="UniProtKB-UniRule"/>
</dbReference>
<feature type="compositionally biased region" description="Basic and acidic residues" evidence="7">
    <location>
        <begin position="845"/>
        <end position="868"/>
    </location>
</feature>
<accession>A0A9P0CPD9</accession>
<evidence type="ECO:0000256" key="4">
    <source>
        <dbReference type="ARBA" id="ARBA00022777"/>
    </source>
</evidence>
<dbReference type="InterPro" id="IPR008271">
    <property type="entry name" value="Ser/Thr_kinase_AS"/>
</dbReference>
<dbReference type="OrthoDB" id="193931at2759"/>
<dbReference type="SUPFAM" id="SSF56112">
    <property type="entry name" value="Protein kinase-like (PK-like)"/>
    <property type="match status" value="1"/>
</dbReference>
<dbReference type="PROSITE" id="PS00107">
    <property type="entry name" value="PROTEIN_KINASE_ATP"/>
    <property type="match status" value="1"/>
</dbReference>
<dbReference type="EMBL" id="OV651828">
    <property type="protein sequence ID" value="CAH1104198.1"/>
    <property type="molecule type" value="Genomic_DNA"/>
</dbReference>
<dbReference type="PROSITE" id="PS00108">
    <property type="entry name" value="PROTEIN_KINASE_ST"/>
    <property type="match status" value="1"/>
</dbReference>
<sequence>MVGMFLVTKKLFTLVKCLWFKMVVGESINNIMGGIENTGTVKQHNHKKKLRQRFDIIKKLGQGTFGKVQLGINKETGQEVAIKTIKKSKIQSEADLVRIRREIQIMSSVQHPNIIHIYEVFENREKMVLVMEYAAGGELYDYLSERKILDEEEARRIFRQIATACYYCHKHKICHRDLKLENILLDENNNAKIADFGLSNVFDDQRLLDTFCGSPLYASPEIVKGTPYHGPEVDCWSLGVLLYTLVYGAMPFDGSNFKRLVKQISQGDYFEPTKPSPASPLIREMLTVNPKNRADVEKICSHWWVNEGYSENCLDISEELANQTPVRLDVLLSLAPPAPQLESEKLMVTGEEQSGKQEITGAPTRSHSVGSFMELAHPAERRIIDMLMEDKITPKRKLETTVSTDRVNLDKRKEKIVKENTVADITVHGQHKEIEDAIRAAPLDKSSTQTISKEMEVEPHETIDPNLQGAACSEILEETEKKKNQKLKKSLTKTISSNILENINEMPSQENVADTLNKENIKTAVKETPESEIKKPSAENKSPAKKKIGTKKVLVDKNENSTQLVPAVEEKAKKEAPQETKEPDVEPPSKPIERRKSRIFEAAEKFQNLISPTETKTPSEKPKKVLIPGVSVDGFKKEFERKASLTSTTPPKVKGALTKKIPVKKSEDKQESVEIIEKAQPEPKETDEEKKERLRNAVNIISSALDKEGTRKSKSRPCIERKPPVPFGVSGRSASGNIGMLTTPLSPPPGPKPYVPIKLSDLHLQKVEDKPETLEENENKVSSAEITLKSATLPRRKTTKAEIQLNYPVPKPTQMNFKTEMAHNVEGYQPQGAEIVAEITLPRLKQEQQARTSSKERVIPISFERQESQETVQTPPPMKPPTSRAFQTQKSSSSQRSNLSRQSTQDSDTETVASTGEPIRKSPREYIIPIAVEGGGYVTPRAGSLEPSDTASTTSTMTSRSKTKFGRGRRLNTFFGDRDSEDESFSFHHPRDSDTEDPRKDAFHRLRSTRSKKAPVEHAESISSGDEDDDEGFEILTAENLFSTLLSRVRDLTQRLNVDEGMRPGFPSSRLFTHFDHGTNFFNRMEHPLSRHSSLGRTFGRDRPTVTKSTVGSSFGVPWRRSVSRDLATDIDSVFKNPNPAPSPRPTDESTDENLNLADLDLKKLKLSDEDALALSYLTPALSKRIQKQLLAQLAPSEARKLHRTMSSCTSEEQNGSLSGRSTLPRRFSVETNSSLKEEPRTQRSFLPIKKEEYRPSSEFSIRSSSIGAEPRCDNKFLRTPKVSKSISLREPKIYSSKSDLQSPDSSISESISTSYKNDSSKCISESSISRPYSKYSSESLYSRYSPNKSTEAIDSSKTDLQKPKKVSRFLRPDFFEGQKEENIYLRDKKEREMETQKVLKEIRDKRKGRLYSRRETSLSREVSEKSEEQSSKETDKPIKESETLLPKVSASIKTLENSTNSIHDYVNVPGTSGSSEQNTELIHDYVNVKATNDATKKDKQSRIARPKSYPAETVIKENPKEKNSTTPEKESKLSKIRKGFSKNKDKSKEDKKSNAEEDKNQKNKLLQTLEKKLEKFRASKDSQAVQDKKSTVENVIKRLREQSLPRNLEHCTESGLIKRAVSVEDLSGNKTLQASRKSVTKILGLFKKYEDQEKKKVIKKPKNKIAKKDSENNNDQNSIINDSSVTDSSQVDKKERPRSLLIDKIKQYQNGTNEKEPKTKSKLPVNSYRRSLNLDNMSDVVNNNAATGKPDRRHLKLDLSKIQSKSEPVVIREPIPSSSTQEDSNFNENRNSLAMTDDSSTVLSPSDDYQSCDSWSVMSEYPNVNDLHSPLSPNGYLYSGDENESVIDRIRRKSFYTRFNEKKRIRKPNSYNMDLGYKSPTDYSSLDRSNYGYRSSISRRPSYIASAQEPPKAYRPYSRSSSLLNEYVNVPNRYQTYSSRIARPVSSLYSDCEDNIDDLMPAAKPRHYSLSTPPSRLSRRSVSPANEYYLGHPSSSMISPNPSETN</sequence>
<dbReference type="GO" id="GO:0000226">
    <property type="term" value="P:microtubule cytoskeleton organization"/>
    <property type="evidence" value="ECO:0007669"/>
    <property type="project" value="TreeGrafter"/>
</dbReference>
<feature type="region of interest" description="Disordered" evidence="7">
    <location>
        <begin position="1295"/>
        <end position="1328"/>
    </location>
</feature>
<feature type="region of interest" description="Disordered" evidence="7">
    <location>
        <begin position="1735"/>
        <end position="1754"/>
    </location>
</feature>
<feature type="compositionally biased region" description="Basic and acidic residues" evidence="7">
    <location>
        <begin position="664"/>
        <end position="695"/>
    </location>
</feature>
<evidence type="ECO:0000256" key="3">
    <source>
        <dbReference type="ARBA" id="ARBA00022741"/>
    </source>
</evidence>
<feature type="compositionally biased region" description="Basic residues" evidence="7">
    <location>
        <begin position="961"/>
        <end position="970"/>
    </location>
</feature>
<keyword evidence="2" id="KW-0808">Transferase</keyword>
<feature type="compositionally biased region" description="Basic and acidic residues" evidence="7">
    <location>
        <begin position="1543"/>
        <end position="1562"/>
    </location>
</feature>
<feature type="compositionally biased region" description="Polar residues" evidence="7">
    <location>
        <begin position="1735"/>
        <end position="1747"/>
    </location>
</feature>
<feature type="compositionally biased region" description="Basic and acidic residues" evidence="7">
    <location>
        <begin position="525"/>
        <end position="538"/>
    </location>
</feature>
<dbReference type="GO" id="GO:0050321">
    <property type="term" value="F:tau-protein kinase activity"/>
    <property type="evidence" value="ECO:0007669"/>
    <property type="project" value="TreeGrafter"/>
</dbReference>
<reference evidence="10" key="1">
    <citation type="submission" date="2022-01" db="EMBL/GenBank/DDBJ databases">
        <authorList>
            <person name="King R."/>
        </authorList>
    </citation>
    <scope>NUCLEOTIDE SEQUENCE</scope>
</reference>
<feature type="compositionally biased region" description="Pro residues" evidence="7">
    <location>
        <begin position="745"/>
        <end position="754"/>
    </location>
</feature>
<feature type="region of interest" description="Disordered" evidence="7">
    <location>
        <begin position="1130"/>
        <end position="1153"/>
    </location>
</feature>
<feature type="region of interest" description="Disordered" evidence="7">
    <location>
        <begin position="1965"/>
        <end position="2007"/>
    </location>
</feature>
<dbReference type="PROSITE" id="PS50011">
    <property type="entry name" value="PROTEIN_KINASE_DOM"/>
    <property type="match status" value="1"/>
</dbReference>
<feature type="compositionally biased region" description="Basic and acidic residues" evidence="7">
    <location>
        <begin position="1413"/>
        <end position="1443"/>
    </location>
</feature>
<keyword evidence="3 6" id="KW-0547">Nucleotide-binding</keyword>
<feature type="compositionally biased region" description="Polar residues" evidence="7">
    <location>
        <begin position="1777"/>
        <end position="1808"/>
    </location>
</feature>
<keyword evidence="5 6" id="KW-0067">ATP-binding</keyword>
<keyword evidence="1" id="KW-0723">Serine/threonine-protein kinase</keyword>
<feature type="region of interest" description="Disordered" evidence="7">
    <location>
        <begin position="1340"/>
        <end position="1363"/>
    </location>
</feature>
<dbReference type="InterPro" id="IPR017441">
    <property type="entry name" value="Protein_kinase_ATP_BS"/>
</dbReference>
<evidence type="ECO:0000256" key="8">
    <source>
        <dbReference type="SAM" id="SignalP"/>
    </source>
</evidence>
<dbReference type="InterPro" id="IPR000719">
    <property type="entry name" value="Prot_kinase_dom"/>
</dbReference>
<dbReference type="Pfam" id="PF00069">
    <property type="entry name" value="Pkinase"/>
    <property type="match status" value="1"/>
</dbReference>
<feature type="compositionally biased region" description="Low complexity" evidence="7">
    <location>
        <begin position="1970"/>
        <end position="1985"/>
    </location>
</feature>
<feature type="compositionally biased region" description="Low complexity" evidence="7">
    <location>
        <begin position="1296"/>
        <end position="1328"/>
    </location>
</feature>
<evidence type="ECO:0000256" key="5">
    <source>
        <dbReference type="ARBA" id="ARBA00022840"/>
    </source>
</evidence>
<feature type="compositionally biased region" description="Low complexity" evidence="7">
    <location>
        <begin position="887"/>
        <end position="905"/>
    </location>
</feature>
<feature type="signal peptide" evidence="8">
    <location>
        <begin position="1"/>
        <end position="25"/>
    </location>
</feature>
<feature type="region of interest" description="Disordered" evidence="7">
    <location>
        <begin position="1411"/>
        <end position="1445"/>
    </location>
</feature>
<feature type="compositionally biased region" description="Low complexity" evidence="7">
    <location>
        <begin position="1674"/>
        <end position="1685"/>
    </location>
</feature>
<dbReference type="CDD" id="cd14073">
    <property type="entry name" value="STKc_NUAK"/>
    <property type="match status" value="1"/>
</dbReference>
<feature type="domain" description="Protein kinase" evidence="9">
    <location>
        <begin position="54"/>
        <end position="305"/>
    </location>
</feature>
<dbReference type="FunFam" id="3.30.200.20:FF:000042">
    <property type="entry name" value="Aurora kinase A"/>
    <property type="match status" value="1"/>
</dbReference>
<name>A0A9P0CPD9_9CUCU</name>
<feature type="compositionally biased region" description="Basic and acidic residues" evidence="7">
    <location>
        <begin position="705"/>
        <end position="723"/>
    </location>
</feature>
<dbReference type="Gene3D" id="1.10.510.10">
    <property type="entry name" value="Transferase(Phosphotransferase) domain 1"/>
    <property type="match status" value="1"/>
</dbReference>
<keyword evidence="8" id="KW-0732">Signal</keyword>
<feature type="compositionally biased region" description="Polar residues" evidence="7">
    <location>
        <begin position="1994"/>
        <end position="2007"/>
    </location>
</feature>
<evidence type="ECO:0000256" key="6">
    <source>
        <dbReference type="PROSITE-ProRule" id="PRU10141"/>
    </source>
</evidence>
<dbReference type="GO" id="GO:0035556">
    <property type="term" value="P:intracellular signal transduction"/>
    <property type="evidence" value="ECO:0007669"/>
    <property type="project" value="TreeGrafter"/>
</dbReference>
<evidence type="ECO:0000256" key="7">
    <source>
        <dbReference type="SAM" id="MobiDB-lite"/>
    </source>
</evidence>
<proteinExistence type="predicted"/>
<feature type="region of interest" description="Disordered" evidence="7">
    <location>
        <begin position="1493"/>
        <end position="1566"/>
    </location>
</feature>
<feature type="region of interest" description="Disordered" evidence="7">
    <location>
        <begin position="1708"/>
        <end position="1727"/>
    </location>
</feature>
<organism evidence="10 11">
    <name type="scientific">Psylliodes chrysocephalus</name>
    <dbReference type="NCBI Taxonomy" id="3402493"/>
    <lineage>
        <taxon>Eukaryota</taxon>
        <taxon>Metazoa</taxon>
        <taxon>Ecdysozoa</taxon>
        <taxon>Arthropoda</taxon>
        <taxon>Hexapoda</taxon>
        <taxon>Insecta</taxon>
        <taxon>Pterygota</taxon>
        <taxon>Neoptera</taxon>
        <taxon>Endopterygota</taxon>
        <taxon>Coleoptera</taxon>
        <taxon>Polyphaga</taxon>
        <taxon>Cucujiformia</taxon>
        <taxon>Chrysomeloidea</taxon>
        <taxon>Chrysomelidae</taxon>
        <taxon>Galerucinae</taxon>
        <taxon>Alticini</taxon>
        <taxon>Psylliodes</taxon>
    </lineage>
</organism>
<dbReference type="FunFam" id="1.10.510.10:FF:000389">
    <property type="entry name" value="Uncharacterized protein, isoform E"/>
    <property type="match status" value="1"/>
</dbReference>
<feature type="compositionally biased region" description="Polar residues" evidence="7">
    <location>
        <begin position="1341"/>
        <end position="1354"/>
    </location>
</feature>
<feature type="region of interest" description="Disordered" evidence="7">
    <location>
        <begin position="642"/>
        <end position="755"/>
    </location>
</feature>
<dbReference type="GO" id="GO:0005737">
    <property type="term" value="C:cytoplasm"/>
    <property type="evidence" value="ECO:0007669"/>
    <property type="project" value="TreeGrafter"/>
</dbReference>
<evidence type="ECO:0000256" key="2">
    <source>
        <dbReference type="ARBA" id="ARBA00022679"/>
    </source>
</evidence>
<feature type="region of interest" description="Disordered" evidence="7">
    <location>
        <begin position="845"/>
        <end position="1030"/>
    </location>
</feature>
<feature type="compositionally biased region" description="Basic and acidic residues" evidence="7">
    <location>
        <begin position="1515"/>
        <end position="1534"/>
    </location>
</feature>
<evidence type="ECO:0000313" key="10">
    <source>
        <dbReference type="EMBL" id="CAH1104198.1"/>
    </source>
</evidence>
<feature type="chain" id="PRO_5040292491" description="Protein kinase domain-containing protein" evidence="8">
    <location>
        <begin position="26"/>
        <end position="2007"/>
    </location>
</feature>
<keyword evidence="4" id="KW-0418">Kinase</keyword>
<dbReference type="PANTHER" id="PTHR24346:SF93">
    <property type="entry name" value="NUAK FAMILY SNF1-LIKE KINASE 1"/>
    <property type="match status" value="1"/>
</dbReference>
<dbReference type="InterPro" id="IPR011009">
    <property type="entry name" value="Kinase-like_dom_sf"/>
</dbReference>
<feature type="compositionally biased region" description="Basic and acidic residues" evidence="7">
    <location>
        <begin position="985"/>
        <end position="1004"/>
    </location>
</feature>